<evidence type="ECO:0000256" key="3">
    <source>
        <dbReference type="ARBA" id="ARBA00012601"/>
    </source>
</evidence>
<evidence type="ECO:0000256" key="6">
    <source>
        <dbReference type="ARBA" id="ARBA00023277"/>
    </source>
</evidence>
<evidence type="ECO:0000256" key="4">
    <source>
        <dbReference type="ARBA" id="ARBA00022801"/>
    </source>
</evidence>
<dbReference type="EC" id="3.2.1.4" evidence="3"/>
<evidence type="ECO:0000256" key="8">
    <source>
        <dbReference type="ARBA" id="ARBA00023326"/>
    </source>
</evidence>
<accession>A0A8X8YIC4</accession>
<comment type="catalytic activity">
    <reaction evidence="1">
        <text>Endohydrolysis of (1-&gt;4)-beta-D-glucosidic linkages in cellulose, lichenin and cereal beta-D-glucans.</text>
        <dbReference type="EC" id="3.2.1.4"/>
    </reaction>
</comment>
<dbReference type="InterPro" id="IPR001701">
    <property type="entry name" value="Glyco_hydro_9"/>
</dbReference>
<dbReference type="Proteomes" id="UP000298416">
    <property type="component" value="Unassembled WGS sequence"/>
</dbReference>
<comment type="caution">
    <text evidence="10">The sequence shown here is derived from an EMBL/GenBank/DDBJ whole genome shotgun (WGS) entry which is preliminary data.</text>
</comment>
<reference evidence="10" key="2">
    <citation type="submission" date="2020-08" db="EMBL/GenBank/DDBJ databases">
        <title>Plant Genome Project.</title>
        <authorList>
            <person name="Zhang R.-G."/>
        </authorList>
    </citation>
    <scope>NUCLEOTIDE SEQUENCE</scope>
    <source>
        <strain evidence="10">Huo1</strain>
        <tissue evidence="10">Leaf</tissue>
    </source>
</reference>
<dbReference type="AlphaFoldDB" id="A0A8X8YIC4"/>
<keyword evidence="5" id="KW-0136">Cellulose degradation</keyword>
<evidence type="ECO:0000256" key="2">
    <source>
        <dbReference type="ARBA" id="ARBA00007072"/>
    </source>
</evidence>
<proteinExistence type="inferred from homology"/>
<evidence type="ECO:0000313" key="11">
    <source>
        <dbReference type="Proteomes" id="UP000298416"/>
    </source>
</evidence>
<evidence type="ECO:0000313" key="10">
    <source>
        <dbReference type="EMBL" id="KAG6433283.1"/>
    </source>
</evidence>
<dbReference type="GO" id="GO:0008810">
    <property type="term" value="F:cellulase activity"/>
    <property type="evidence" value="ECO:0007669"/>
    <property type="project" value="UniProtKB-EC"/>
</dbReference>
<evidence type="ECO:0000259" key="9">
    <source>
        <dbReference type="Pfam" id="PF00759"/>
    </source>
</evidence>
<feature type="domain" description="Glycoside hydrolase family 9" evidence="9">
    <location>
        <begin position="38"/>
        <end position="130"/>
    </location>
</feature>
<protein>
    <recommendedName>
        <fullName evidence="3">cellulase</fullName>
        <ecNumber evidence="3">3.2.1.4</ecNumber>
    </recommendedName>
</protein>
<dbReference type="InterPro" id="IPR008928">
    <property type="entry name" value="6-hairpin_glycosidase_sf"/>
</dbReference>
<dbReference type="InterPro" id="IPR012341">
    <property type="entry name" value="6hp_glycosidase-like_sf"/>
</dbReference>
<name>A0A8X8YIC4_SALSN</name>
<sequence length="138" mass="15306">MFSWDDKYAGAQLLVAMSTLEKKMRANGGNVYEMKNNGLNPKGMSYMVGFETNYPKRVHHRGASIKKYPRPVSCQGGFAEWFHKNADKPNVVYGAVVGGPNRNDKYNDDRENYQQAEPATANVAPLVGVLASLALHQV</sequence>
<gene>
    <name evidence="10" type="ORF">SASPL_104891</name>
</gene>
<keyword evidence="4" id="KW-0378">Hydrolase</keyword>
<evidence type="ECO:0000256" key="5">
    <source>
        <dbReference type="ARBA" id="ARBA00023001"/>
    </source>
</evidence>
<dbReference type="Pfam" id="PF00759">
    <property type="entry name" value="Glyco_hydro_9"/>
    <property type="match status" value="1"/>
</dbReference>
<evidence type="ECO:0000256" key="1">
    <source>
        <dbReference type="ARBA" id="ARBA00000966"/>
    </source>
</evidence>
<keyword evidence="7" id="KW-0326">Glycosidase</keyword>
<dbReference type="Gene3D" id="1.50.10.10">
    <property type="match status" value="1"/>
</dbReference>
<keyword evidence="8" id="KW-0624">Polysaccharide degradation</keyword>
<dbReference type="PANTHER" id="PTHR22298">
    <property type="entry name" value="ENDO-1,4-BETA-GLUCANASE"/>
    <property type="match status" value="1"/>
</dbReference>
<reference evidence="10" key="1">
    <citation type="submission" date="2018-01" db="EMBL/GenBank/DDBJ databases">
        <authorList>
            <person name="Mao J.F."/>
        </authorList>
    </citation>
    <scope>NUCLEOTIDE SEQUENCE</scope>
    <source>
        <strain evidence="10">Huo1</strain>
        <tissue evidence="10">Leaf</tissue>
    </source>
</reference>
<organism evidence="10">
    <name type="scientific">Salvia splendens</name>
    <name type="common">Scarlet sage</name>
    <dbReference type="NCBI Taxonomy" id="180675"/>
    <lineage>
        <taxon>Eukaryota</taxon>
        <taxon>Viridiplantae</taxon>
        <taxon>Streptophyta</taxon>
        <taxon>Embryophyta</taxon>
        <taxon>Tracheophyta</taxon>
        <taxon>Spermatophyta</taxon>
        <taxon>Magnoliopsida</taxon>
        <taxon>eudicotyledons</taxon>
        <taxon>Gunneridae</taxon>
        <taxon>Pentapetalae</taxon>
        <taxon>asterids</taxon>
        <taxon>lamiids</taxon>
        <taxon>Lamiales</taxon>
        <taxon>Lamiaceae</taxon>
        <taxon>Nepetoideae</taxon>
        <taxon>Mentheae</taxon>
        <taxon>Salviinae</taxon>
        <taxon>Salvia</taxon>
        <taxon>Salvia subgen. Calosphace</taxon>
        <taxon>core Calosphace</taxon>
    </lineage>
</organism>
<dbReference type="GO" id="GO:0030245">
    <property type="term" value="P:cellulose catabolic process"/>
    <property type="evidence" value="ECO:0007669"/>
    <property type="project" value="UniProtKB-KW"/>
</dbReference>
<keyword evidence="6" id="KW-0119">Carbohydrate metabolism</keyword>
<dbReference type="SUPFAM" id="SSF48208">
    <property type="entry name" value="Six-hairpin glycosidases"/>
    <property type="match status" value="1"/>
</dbReference>
<dbReference type="EMBL" id="PNBA02000002">
    <property type="protein sequence ID" value="KAG6433283.1"/>
    <property type="molecule type" value="Genomic_DNA"/>
</dbReference>
<comment type="similarity">
    <text evidence="2">Belongs to the glycosyl hydrolase 9 (cellulase E) family.</text>
</comment>
<keyword evidence="11" id="KW-1185">Reference proteome</keyword>
<evidence type="ECO:0000256" key="7">
    <source>
        <dbReference type="ARBA" id="ARBA00023295"/>
    </source>
</evidence>